<dbReference type="AlphaFoldDB" id="A0A5N5WW66"/>
<dbReference type="SUPFAM" id="SSF51735">
    <property type="entry name" value="NAD(P)-binding Rossmann-fold domains"/>
    <property type="match status" value="1"/>
</dbReference>
<feature type="domain" description="NmrA-like" evidence="3">
    <location>
        <begin position="5"/>
        <end position="222"/>
    </location>
</feature>
<dbReference type="InterPro" id="IPR036291">
    <property type="entry name" value="NAD(P)-bd_dom_sf"/>
</dbReference>
<dbReference type="Pfam" id="PF05368">
    <property type="entry name" value="NmrA"/>
    <property type="match status" value="1"/>
</dbReference>
<dbReference type="CDD" id="cd05259">
    <property type="entry name" value="PCBER_SDR_a"/>
    <property type="match status" value="1"/>
</dbReference>
<dbReference type="InterPro" id="IPR045312">
    <property type="entry name" value="PCBER-like"/>
</dbReference>
<reference evidence="4 5" key="1">
    <citation type="submission" date="2019-04" db="EMBL/GenBank/DDBJ databases">
        <title>Friends and foes A comparative genomics study of 23 Aspergillus species from section Flavi.</title>
        <authorList>
            <consortium name="DOE Joint Genome Institute"/>
            <person name="Kjaerbolling I."/>
            <person name="Vesth T."/>
            <person name="Frisvad J.C."/>
            <person name="Nybo J.L."/>
            <person name="Theobald S."/>
            <person name="Kildgaard S."/>
            <person name="Isbrandt T."/>
            <person name="Kuo A."/>
            <person name="Sato A."/>
            <person name="Lyhne E.K."/>
            <person name="Kogle M.E."/>
            <person name="Wiebenga A."/>
            <person name="Kun R.S."/>
            <person name="Lubbers R.J."/>
            <person name="Makela M.R."/>
            <person name="Barry K."/>
            <person name="Chovatia M."/>
            <person name="Clum A."/>
            <person name="Daum C."/>
            <person name="Haridas S."/>
            <person name="He G."/>
            <person name="LaButti K."/>
            <person name="Lipzen A."/>
            <person name="Mondo S."/>
            <person name="Riley R."/>
            <person name="Salamov A."/>
            <person name="Simmons B.A."/>
            <person name="Magnuson J.K."/>
            <person name="Henrissat B."/>
            <person name="Mortensen U.H."/>
            <person name="Larsen T.O."/>
            <person name="Devries R.P."/>
            <person name="Grigoriev I.V."/>
            <person name="Machida M."/>
            <person name="Baker S.E."/>
            <person name="Andersen M.R."/>
        </authorList>
    </citation>
    <scope>NUCLEOTIDE SEQUENCE [LARGE SCALE GENOMIC DNA]</scope>
    <source>
        <strain evidence="4 5">CBS 151.66</strain>
    </source>
</reference>
<name>A0A5N5WW66_9EURO</name>
<keyword evidence="1" id="KW-0521">NADP</keyword>
<dbReference type="OrthoDB" id="9974981at2759"/>
<proteinExistence type="predicted"/>
<evidence type="ECO:0000313" key="4">
    <source>
        <dbReference type="EMBL" id="KAB8071977.1"/>
    </source>
</evidence>
<dbReference type="Gene3D" id="3.40.50.720">
    <property type="entry name" value="NAD(P)-binding Rossmann-like Domain"/>
    <property type="match status" value="1"/>
</dbReference>
<dbReference type="PANTHER" id="PTHR47706:SF1">
    <property type="entry name" value="CIPA-LIKE, PUTATIVE (AFU_ORTHOLOGUE AFUA_1G12460)-RELATED"/>
    <property type="match status" value="1"/>
</dbReference>
<dbReference type="Gene3D" id="3.90.25.10">
    <property type="entry name" value="UDP-galactose 4-epimerase, domain 1"/>
    <property type="match status" value="1"/>
</dbReference>
<evidence type="ECO:0000313" key="5">
    <source>
        <dbReference type="Proteomes" id="UP000326565"/>
    </source>
</evidence>
<dbReference type="GO" id="GO:0016491">
    <property type="term" value="F:oxidoreductase activity"/>
    <property type="evidence" value="ECO:0007669"/>
    <property type="project" value="UniProtKB-KW"/>
</dbReference>
<protein>
    <submittedName>
        <fullName evidence="4">Putative isoflavone reductase</fullName>
    </submittedName>
</protein>
<gene>
    <name evidence="4" type="ORF">BDV29DRAFT_197100</name>
</gene>
<dbReference type="Proteomes" id="UP000326565">
    <property type="component" value="Unassembled WGS sequence"/>
</dbReference>
<dbReference type="EMBL" id="ML732258">
    <property type="protein sequence ID" value="KAB8071977.1"/>
    <property type="molecule type" value="Genomic_DNA"/>
</dbReference>
<evidence type="ECO:0000256" key="2">
    <source>
        <dbReference type="ARBA" id="ARBA00023002"/>
    </source>
</evidence>
<organism evidence="4 5">
    <name type="scientific">Aspergillus leporis</name>
    <dbReference type="NCBI Taxonomy" id="41062"/>
    <lineage>
        <taxon>Eukaryota</taxon>
        <taxon>Fungi</taxon>
        <taxon>Dikarya</taxon>
        <taxon>Ascomycota</taxon>
        <taxon>Pezizomycotina</taxon>
        <taxon>Eurotiomycetes</taxon>
        <taxon>Eurotiomycetidae</taxon>
        <taxon>Eurotiales</taxon>
        <taxon>Aspergillaceae</taxon>
        <taxon>Aspergillus</taxon>
        <taxon>Aspergillus subgen. Circumdati</taxon>
    </lineage>
</organism>
<keyword evidence="2" id="KW-0560">Oxidoreductase</keyword>
<accession>A0A5N5WW66</accession>
<sequence length="295" mass="31602">MAATKVVLAGASGNLGPAVLKELLDAGLEVTVFTRPNSRQTFDPRAKVAEVNYDSIDSLKTALTGQDLVVNSLPPLDLDLHLRLIDASVAAGVKRLLPSEFGSDTTNPLASKLPVYANKVAVQERLKTVASESDLTYTLLITGAFLEFGLKTGFLVKLAGPVTELYDGGDKKTSITTLPGIGRAIVGVVRNLDATKNATVYVREVDASQKELLKLAGKEGLETKVVSTEELEKGAFEELKKPQPDPRVVAVGFLRRAIFGDGYGGHFDEGKLSNELLGVKKLSEEELKEIVLKIS</sequence>
<evidence type="ECO:0000256" key="1">
    <source>
        <dbReference type="ARBA" id="ARBA00022857"/>
    </source>
</evidence>
<dbReference type="PANTHER" id="PTHR47706">
    <property type="entry name" value="NMRA-LIKE FAMILY PROTEIN"/>
    <property type="match status" value="1"/>
</dbReference>
<keyword evidence="5" id="KW-1185">Reference proteome</keyword>
<dbReference type="InterPro" id="IPR051609">
    <property type="entry name" value="NmrA/Isoflavone_reductase-like"/>
</dbReference>
<evidence type="ECO:0000259" key="3">
    <source>
        <dbReference type="Pfam" id="PF05368"/>
    </source>
</evidence>
<dbReference type="InterPro" id="IPR008030">
    <property type="entry name" value="NmrA-like"/>
</dbReference>